<reference evidence="1" key="1">
    <citation type="submission" date="2018-02" db="EMBL/GenBank/DDBJ databases">
        <title>Rhizophora mucronata_Transcriptome.</title>
        <authorList>
            <person name="Meera S.P."/>
            <person name="Sreeshan A."/>
            <person name="Augustine A."/>
        </authorList>
    </citation>
    <scope>NUCLEOTIDE SEQUENCE</scope>
    <source>
        <tissue evidence="1">Leaf</tissue>
    </source>
</reference>
<name>A0A2P2NXC5_RHIMU</name>
<evidence type="ECO:0000313" key="1">
    <source>
        <dbReference type="EMBL" id="MBX47178.1"/>
    </source>
</evidence>
<accession>A0A2P2NXC5</accession>
<proteinExistence type="predicted"/>
<organism evidence="1">
    <name type="scientific">Rhizophora mucronata</name>
    <name type="common">Asiatic mangrove</name>
    <dbReference type="NCBI Taxonomy" id="61149"/>
    <lineage>
        <taxon>Eukaryota</taxon>
        <taxon>Viridiplantae</taxon>
        <taxon>Streptophyta</taxon>
        <taxon>Embryophyta</taxon>
        <taxon>Tracheophyta</taxon>
        <taxon>Spermatophyta</taxon>
        <taxon>Magnoliopsida</taxon>
        <taxon>eudicotyledons</taxon>
        <taxon>Gunneridae</taxon>
        <taxon>Pentapetalae</taxon>
        <taxon>rosids</taxon>
        <taxon>fabids</taxon>
        <taxon>Malpighiales</taxon>
        <taxon>Rhizophoraceae</taxon>
        <taxon>Rhizophora</taxon>
    </lineage>
</organism>
<dbReference type="EMBL" id="GGEC01066694">
    <property type="protein sequence ID" value="MBX47178.1"/>
    <property type="molecule type" value="Transcribed_RNA"/>
</dbReference>
<sequence length="50" mass="5827">MEICIKFKHISLCILYANSLLSSRQHFTSCLSESRMCFVSLLDRKILISF</sequence>
<dbReference type="AlphaFoldDB" id="A0A2P2NXC5"/>
<protein>
    <submittedName>
        <fullName evidence="1">Uncharacterized protein</fullName>
    </submittedName>
</protein>